<dbReference type="Pfam" id="PF01805">
    <property type="entry name" value="Surp"/>
    <property type="match status" value="1"/>
</dbReference>
<name>A0A7S1MK71_NEODS</name>
<dbReference type="GO" id="GO:0006396">
    <property type="term" value="P:RNA processing"/>
    <property type="evidence" value="ECO:0007669"/>
    <property type="project" value="InterPro"/>
</dbReference>
<dbReference type="GO" id="GO:0003723">
    <property type="term" value="F:RNA binding"/>
    <property type="evidence" value="ECO:0007669"/>
    <property type="project" value="InterPro"/>
</dbReference>
<feature type="region of interest" description="Disordered" evidence="1">
    <location>
        <begin position="1"/>
        <end position="22"/>
    </location>
</feature>
<sequence length="123" mass="14013">MFQVPPPPPPQGGPSEDAAPMLTPDDEERIRIVAARVAGSRHPGKFQMELTERTRYNHHFLFLDPAHPHHGLYQQLLAHFRHFSPEQWQQHRRAEADAVRLEREKRAENAAATSLLGANGRQS</sequence>
<evidence type="ECO:0000313" key="3">
    <source>
        <dbReference type="EMBL" id="CAD9133686.1"/>
    </source>
</evidence>
<dbReference type="InterPro" id="IPR035967">
    <property type="entry name" value="SWAP/Surp_sf"/>
</dbReference>
<feature type="compositionally biased region" description="Pro residues" evidence="1">
    <location>
        <begin position="1"/>
        <end position="12"/>
    </location>
</feature>
<accession>A0A7S1MK71</accession>
<evidence type="ECO:0000256" key="1">
    <source>
        <dbReference type="SAM" id="MobiDB-lite"/>
    </source>
</evidence>
<dbReference type="SUPFAM" id="SSF109905">
    <property type="entry name" value="Surp module (SWAP domain)"/>
    <property type="match status" value="1"/>
</dbReference>
<gene>
    <name evidence="3" type="ORF">NDES1114_LOCUS23889</name>
</gene>
<protein>
    <recommendedName>
        <fullName evidence="2">SURP motif domain-containing protein</fullName>
    </recommendedName>
</protein>
<dbReference type="AlphaFoldDB" id="A0A7S1MK71"/>
<dbReference type="InterPro" id="IPR000061">
    <property type="entry name" value="Surp"/>
</dbReference>
<reference evidence="3" key="1">
    <citation type="submission" date="2021-01" db="EMBL/GenBank/DDBJ databases">
        <authorList>
            <person name="Corre E."/>
            <person name="Pelletier E."/>
            <person name="Niang G."/>
            <person name="Scheremetjew M."/>
            <person name="Finn R."/>
            <person name="Kale V."/>
            <person name="Holt S."/>
            <person name="Cochrane G."/>
            <person name="Meng A."/>
            <person name="Brown T."/>
            <person name="Cohen L."/>
        </authorList>
    </citation>
    <scope>NUCLEOTIDE SEQUENCE</scope>
    <source>
        <strain evidence="3">CCAP 1951/1</strain>
    </source>
</reference>
<organism evidence="3">
    <name type="scientific">Neobodo designis</name>
    <name type="common">Flagellated protozoan</name>
    <name type="synonym">Bodo designis</name>
    <dbReference type="NCBI Taxonomy" id="312471"/>
    <lineage>
        <taxon>Eukaryota</taxon>
        <taxon>Discoba</taxon>
        <taxon>Euglenozoa</taxon>
        <taxon>Kinetoplastea</taxon>
        <taxon>Metakinetoplastina</taxon>
        <taxon>Neobodonida</taxon>
        <taxon>Neobodo</taxon>
    </lineage>
</organism>
<dbReference type="PROSITE" id="PS50128">
    <property type="entry name" value="SURP"/>
    <property type="match status" value="1"/>
</dbReference>
<dbReference type="Gene3D" id="1.10.10.790">
    <property type="entry name" value="Surp module"/>
    <property type="match status" value="1"/>
</dbReference>
<proteinExistence type="predicted"/>
<feature type="domain" description="SURP motif" evidence="2">
    <location>
        <begin position="29"/>
        <end position="73"/>
    </location>
</feature>
<evidence type="ECO:0000259" key="2">
    <source>
        <dbReference type="PROSITE" id="PS50128"/>
    </source>
</evidence>
<dbReference type="EMBL" id="HBGF01035582">
    <property type="protein sequence ID" value="CAD9133686.1"/>
    <property type="molecule type" value="Transcribed_RNA"/>
</dbReference>